<dbReference type="NCBIfam" id="NF010733">
    <property type="entry name" value="PRK14135.1"/>
    <property type="match status" value="1"/>
</dbReference>
<evidence type="ECO:0000256" key="2">
    <source>
        <dbReference type="ARBA" id="ARBA00004496"/>
    </source>
</evidence>
<dbReference type="PANTHER" id="PTHR33602">
    <property type="entry name" value="REGULATORY PROTEIN RECX FAMILY PROTEIN"/>
    <property type="match status" value="1"/>
</dbReference>
<dbReference type="InterPro" id="IPR003783">
    <property type="entry name" value="Regulatory_RecX"/>
</dbReference>
<sequence length="261" mass="30977">MISMKISKIEKKKRLYLVEMDDSEKLYVTEDTIVRFMLSKGMTITADQLRQIQEFAHYSHGKNLALYHISFQVRTKNEVKKYLEKHEIDSATIEQVITDLEKDKWLDDRKYVESYVRQNELNGDKGPMILKQKLMQKGISSHYIEQELQNNDFTEIADKVANKIIKKFQGKLPPKALQDKLTQQMVSKGFSFDQIKSVKATFDFNEYDDNTDDLLGKELEKAYRKYSRKYDGYDLKQRLFQALYRKGFDSDDINRELREYL</sequence>
<evidence type="ECO:0000259" key="7">
    <source>
        <dbReference type="Pfam" id="PF02631"/>
    </source>
</evidence>
<comment type="function">
    <text evidence="1 6">Modulates RecA activity.</text>
</comment>
<dbReference type="InterPro" id="IPR053926">
    <property type="entry name" value="RecX_HTH_1st"/>
</dbReference>
<dbReference type="Gene3D" id="1.10.10.10">
    <property type="entry name" value="Winged helix-like DNA-binding domain superfamily/Winged helix DNA-binding domain"/>
    <property type="match status" value="4"/>
</dbReference>
<dbReference type="HAMAP" id="MF_01114">
    <property type="entry name" value="RecX"/>
    <property type="match status" value="1"/>
</dbReference>
<dbReference type="EMBL" id="NSGR01000008">
    <property type="protein sequence ID" value="PCH12850.1"/>
    <property type="molecule type" value="Genomic_DNA"/>
</dbReference>
<dbReference type="Pfam" id="PF02631">
    <property type="entry name" value="RecX_HTH2"/>
    <property type="match status" value="1"/>
</dbReference>
<feature type="domain" description="RecX third three-helical" evidence="8">
    <location>
        <begin position="213"/>
        <end position="255"/>
    </location>
</feature>
<evidence type="ECO:0000259" key="8">
    <source>
        <dbReference type="Pfam" id="PF21981"/>
    </source>
</evidence>
<name>A0A0E2UCT3_9STRE</name>
<dbReference type="InterPro" id="IPR053925">
    <property type="entry name" value="RecX_HTH_3rd"/>
</dbReference>
<dbReference type="eggNOG" id="COG2137">
    <property type="taxonomic scope" value="Bacteria"/>
</dbReference>
<dbReference type="InterPro" id="IPR053924">
    <property type="entry name" value="RecX_HTH_2nd"/>
</dbReference>
<dbReference type="AlphaFoldDB" id="A0A0E2UCT3"/>
<protein>
    <recommendedName>
        <fullName evidence="4 6">Regulatory protein RecX</fullName>
    </recommendedName>
</protein>
<evidence type="ECO:0000256" key="5">
    <source>
        <dbReference type="ARBA" id="ARBA00022490"/>
    </source>
</evidence>
<gene>
    <name evidence="6 10" type="primary">recX</name>
    <name evidence="10" type="ORF">A9Y57_01570</name>
</gene>
<dbReference type="Pfam" id="PF21982">
    <property type="entry name" value="RecX_HTH1"/>
    <property type="match status" value="1"/>
</dbReference>
<feature type="domain" description="RecX first three-helical" evidence="9">
    <location>
        <begin position="62"/>
        <end position="100"/>
    </location>
</feature>
<comment type="subcellular location">
    <subcellularLocation>
        <location evidence="2 6">Cytoplasm</location>
    </subcellularLocation>
</comment>
<keyword evidence="5 6" id="KW-0963">Cytoplasm</keyword>
<organism evidence="10 11">
    <name type="scientific">Streptococcus parauberis</name>
    <dbReference type="NCBI Taxonomy" id="1348"/>
    <lineage>
        <taxon>Bacteria</taxon>
        <taxon>Bacillati</taxon>
        <taxon>Bacillota</taxon>
        <taxon>Bacilli</taxon>
        <taxon>Lactobacillales</taxon>
        <taxon>Streptococcaceae</taxon>
        <taxon>Streptococcus</taxon>
    </lineage>
</organism>
<dbReference type="Proteomes" id="UP000217465">
    <property type="component" value="Unassembled WGS sequence"/>
</dbReference>
<dbReference type="STRING" id="936154.STP_1225"/>
<feature type="domain" description="RecX third three-helical" evidence="8">
    <location>
        <begin position="155"/>
        <end position="198"/>
    </location>
</feature>
<evidence type="ECO:0000256" key="4">
    <source>
        <dbReference type="ARBA" id="ARBA00018111"/>
    </source>
</evidence>
<dbReference type="GO" id="GO:0006282">
    <property type="term" value="P:regulation of DNA repair"/>
    <property type="evidence" value="ECO:0007669"/>
    <property type="project" value="UniProtKB-UniRule"/>
</dbReference>
<dbReference type="PANTHER" id="PTHR33602:SF1">
    <property type="entry name" value="REGULATORY PROTEIN RECX FAMILY PROTEIN"/>
    <property type="match status" value="1"/>
</dbReference>
<comment type="caution">
    <text evidence="10">The sequence shown here is derived from an EMBL/GenBank/DDBJ whole genome shotgun (WGS) entry which is preliminary data.</text>
</comment>
<evidence type="ECO:0000313" key="10">
    <source>
        <dbReference type="EMBL" id="PCH12850.1"/>
    </source>
</evidence>
<evidence type="ECO:0000256" key="6">
    <source>
        <dbReference type="HAMAP-Rule" id="MF_01114"/>
    </source>
</evidence>
<dbReference type="GO" id="GO:0005737">
    <property type="term" value="C:cytoplasm"/>
    <property type="evidence" value="ECO:0007669"/>
    <property type="project" value="UniProtKB-SubCell"/>
</dbReference>
<reference evidence="10 11" key="1">
    <citation type="submission" date="2016-06" db="EMBL/GenBank/DDBJ databases">
        <authorList>
            <person name="Haines A.N."/>
            <person name="Council K.R."/>
        </authorList>
    </citation>
    <scope>NUCLEOTIDE SEQUENCE [LARGE SCALE GENOMIC DNA]</scope>
    <source>
        <strain evidence="10 11">SP158-29</strain>
    </source>
</reference>
<evidence type="ECO:0000256" key="1">
    <source>
        <dbReference type="ARBA" id="ARBA00003529"/>
    </source>
</evidence>
<comment type="similarity">
    <text evidence="3 6">Belongs to the RecX family.</text>
</comment>
<feature type="domain" description="RecX second three-helical" evidence="7">
    <location>
        <begin position="107"/>
        <end position="146"/>
    </location>
</feature>
<dbReference type="InterPro" id="IPR036388">
    <property type="entry name" value="WH-like_DNA-bd_sf"/>
</dbReference>
<evidence type="ECO:0000259" key="9">
    <source>
        <dbReference type="Pfam" id="PF21982"/>
    </source>
</evidence>
<evidence type="ECO:0000256" key="3">
    <source>
        <dbReference type="ARBA" id="ARBA00009695"/>
    </source>
</evidence>
<proteinExistence type="inferred from homology"/>
<accession>A0A0E2UCT3</accession>
<dbReference type="Pfam" id="PF21981">
    <property type="entry name" value="RecX_HTH3"/>
    <property type="match status" value="2"/>
</dbReference>
<evidence type="ECO:0000313" key="11">
    <source>
        <dbReference type="Proteomes" id="UP000217465"/>
    </source>
</evidence>